<evidence type="ECO:0000313" key="2">
    <source>
        <dbReference type="Proteomes" id="UP001144978"/>
    </source>
</evidence>
<gene>
    <name evidence="1" type="ORF">NUW54_g3362</name>
</gene>
<dbReference type="Proteomes" id="UP001144978">
    <property type="component" value="Unassembled WGS sequence"/>
</dbReference>
<reference evidence="1" key="1">
    <citation type="submission" date="2022-08" db="EMBL/GenBank/DDBJ databases">
        <title>Genome Sequence of Pycnoporus sanguineus.</title>
        <authorList>
            <person name="Buettner E."/>
        </authorList>
    </citation>
    <scope>NUCLEOTIDE SEQUENCE</scope>
    <source>
        <strain evidence="1">CG-C14</strain>
    </source>
</reference>
<protein>
    <submittedName>
        <fullName evidence="1">Uncharacterized protein</fullName>
    </submittedName>
</protein>
<proteinExistence type="predicted"/>
<comment type="caution">
    <text evidence="1">The sequence shown here is derived from an EMBL/GenBank/DDBJ whole genome shotgun (WGS) entry which is preliminary data.</text>
</comment>
<dbReference type="EMBL" id="JANSHE010000699">
    <property type="protein sequence ID" value="KAJ3007909.1"/>
    <property type="molecule type" value="Genomic_DNA"/>
</dbReference>
<accession>A0ACC1Q352</accession>
<name>A0ACC1Q352_9APHY</name>
<sequence length="247" mass="25533">MTSNPAKAAASSASPRPPRVPSTDKLFTKYPGRGDPLGPICRRLGPRRPGEPVQLVESAAMVDHVSSTYLHTGGGASHCVAGQLADGLCFVFGPCYSGGMASMDRELHMSQVVGILGVSLYVLGFGLGPLVFAPLGELYGRRIVFIATGCIFTLFHMGGALGHNATTILVTRALAGIFGSTATAMDEDGDSSMQSNGAAPPGADEEDSLPPLREGPQAEEHAPRSVTARSLCPGRRPNAFLAGSNVG</sequence>
<organism evidence="1 2">
    <name type="scientific">Trametes sanguinea</name>
    <dbReference type="NCBI Taxonomy" id="158606"/>
    <lineage>
        <taxon>Eukaryota</taxon>
        <taxon>Fungi</taxon>
        <taxon>Dikarya</taxon>
        <taxon>Basidiomycota</taxon>
        <taxon>Agaricomycotina</taxon>
        <taxon>Agaricomycetes</taxon>
        <taxon>Polyporales</taxon>
        <taxon>Polyporaceae</taxon>
        <taxon>Trametes</taxon>
    </lineage>
</organism>
<keyword evidence="2" id="KW-1185">Reference proteome</keyword>
<evidence type="ECO:0000313" key="1">
    <source>
        <dbReference type="EMBL" id="KAJ3007909.1"/>
    </source>
</evidence>